<feature type="binding site" evidence="6">
    <location>
        <position position="96"/>
    </location>
    <ligand>
        <name>Zn(2+)</name>
        <dbReference type="ChEBI" id="CHEBI:29105"/>
    </ligand>
</feature>
<keyword evidence="5 6" id="KW-0236">DNA replication inhibitor</keyword>
<dbReference type="Proteomes" id="UP000653045">
    <property type="component" value="Unassembled WGS sequence"/>
</dbReference>
<evidence type="ECO:0000256" key="7">
    <source>
        <dbReference type="SAM" id="Coils"/>
    </source>
</evidence>
<keyword evidence="1 6" id="KW-0963">Cytoplasm</keyword>
<dbReference type="NCBIfam" id="NF009640">
    <property type="entry name" value="PRK13169.1-1"/>
    <property type="match status" value="1"/>
</dbReference>
<evidence type="ECO:0000256" key="6">
    <source>
        <dbReference type="HAMAP-Rule" id="MF_01159"/>
    </source>
</evidence>
<feature type="binding site" evidence="6">
    <location>
        <position position="99"/>
    </location>
    <ligand>
        <name>Zn(2+)</name>
        <dbReference type="ChEBI" id="CHEBI:29105"/>
    </ligand>
</feature>
<keyword evidence="9" id="KW-1185">Reference proteome</keyword>
<dbReference type="RefSeq" id="WP_199575650.1">
    <property type="nucleotide sequence ID" value="NZ_JAENBO010000003.1"/>
</dbReference>
<evidence type="ECO:0000256" key="2">
    <source>
        <dbReference type="ARBA" id="ARBA00022705"/>
    </source>
</evidence>
<evidence type="ECO:0000256" key="1">
    <source>
        <dbReference type="ARBA" id="ARBA00022490"/>
    </source>
</evidence>
<dbReference type="PIRSF" id="PIRSF021439">
    <property type="entry name" value="DUF972"/>
    <property type="match status" value="1"/>
</dbReference>
<dbReference type="SUPFAM" id="SSF58026">
    <property type="entry name" value="Delta-sleep-inducing peptide immunoreactive peptide"/>
    <property type="match status" value="1"/>
</dbReference>
<dbReference type="Pfam" id="PF06156">
    <property type="entry name" value="YabA"/>
    <property type="match status" value="1"/>
</dbReference>
<comment type="function">
    <text evidence="6">Involved in control of chromosome replication initiation. Inhibits the cooperative binding of DnaA to the oriC region, thus negatively regulating initiation of chromosome replication. Inhibits the ability of DnaA-ATP to form a helix on DNA; does not disassemble preformed DnaA-DNA helices. Decreases the residence time of DnaA on the chromosome at its binding sites (oriC, replication forks and promoter-binding sites). Tethers DnaA to the replication machinery via the DNA polymerase beta sliding clamp subunit (dnaN). Associates with oriC and other DnaA targets on the chromosome in a DnaA-dependent manner.</text>
</comment>
<keyword evidence="4 6" id="KW-0862">Zinc</keyword>
<evidence type="ECO:0000256" key="5">
    <source>
        <dbReference type="ARBA" id="ARBA00022880"/>
    </source>
</evidence>
<comment type="subcellular location">
    <subcellularLocation>
        <location evidence="6">Cytoplasm</location>
        <location evidence="6">Nucleoid</location>
    </subcellularLocation>
    <text evidence="6">Localizes in tight foci, which correspond to the replisome at mid-cell throughout the cell cycle.</text>
</comment>
<dbReference type="InterPro" id="IPR010377">
    <property type="entry name" value="YabA"/>
</dbReference>
<comment type="cofactor">
    <cofactor evidence="6">
        <name>Zn(2+)</name>
        <dbReference type="ChEBI" id="CHEBI:29105"/>
    </cofactor>
    <text evidence="6">Binds 1 zinc ion per subunit.</text>
</comment>
<organism evidence="8 9">
    <name type="scientific">Streptococcus pacificus</name>
    <dbReference type="NCBI Taxonomy" id="2740577"/>
    <lineage>
        <taxon>Bacteria</taxon>
        <taxon>Bacillati</taxon>
        <taxon>Bacillota</taxon>
        <taxon>Bacilli</taxon>
        <taxon>Lactobacillales</taxon>
        <taxon>Streptococcaceae</taxon>
        <taxon>Streptococcus</taxon>
    </lineage>
</organism>
<evidence type="ECO:0000313" key="9">
    <source>
        <dbReference type="Proteomes" id="UP000653045"/>
    </source>
</evidence>
<reference evidence="8 9" key="1">
    <citation type="journal article" date="2021" name="Int. J. Syst. Evol. Microbiol.">
        <title>Streptococcus vicugnae sp. nov., isolated from faeces of alpacas (Vicugna pacos) and cattle (Bos taurus), Streptococcus zalophi sp. nov., and Streptococcus pacificus sp. nov., isolated from respiratory tract of California sea lions (Zalophus californianus).</title>
        <authorList>
            <person name="Volokhov D.V."/>
            <person name="Zagorodnyaya T.A."/>
            <person name="Shen Z."/>
            <person name="Blom J."/>
            <person name="Furtak V.A."/>
            <person name="Eisenberg T."/>
            <person name="Fan P."/>
            <person name="Jeong K.C."/>
            <person name="Gao Y."/>
            <person name="Zhang S."/>
            <person name="Amselle M."/>
        </authorList>
    </citation>
    <scope>NUCLEOTIDE SEQUENCE [LARGE SCALE GENOMIC DNA]</scope>
    <source>
        <strain evidence="8 9">CSL7591</strain>
    </source>
</reference>
<dbReference type="HAMAP" id="MF_01159">
    <property type="entry name" value="YabA"/>
    <property type="match status" value="1"/>
</dbReference>
<feature type="binding site" evidence="6">
    <location>
        <position position="82"/>
    </location>
    <ligand>
        <name>Zn(2+)</name>
        <dbReference type="ChEBI" id="CHEBI:29105"/>
    </ligand>
</feature>
<protein>
    <recommendedName>
        <fullName evidence="6">Replication initiation control protein YabA</fullName>
    </recommendedName>
</protein>
<proteinExistence type="inferred from homology"/>
<keyword evidence="3 6" id="KW-0479">Metal-binding</keyword>
<dbReference type="EMBL" id="JAENBO010000003">
    <property type="protein sequence ID" value="MBJ8326027.1"/>
    <property type="molecule type" value="Genomic_DNA"/>
</dbReference>
<evidence type="ECO:0000256" key="3">
    <source>
        <dbReference type="ARBA" id="ARBA00022723"/>
    </source>
</evidence>
<accession>A0ABS0ZJ64</accession>
<comment type="subunit">
    <text evidence="6">Homotetramer. Interacts with both DnaA and DnaN, acting as a bridge between these two proteins.</text>
</comment>
<name>A0ABS0ZJ64_9STRE</name>
<keyword evidence="2 6" id="KW-0235">DNA replication</keyword>
<gene>
    <name evidence="6 8" type="primary">yabA</name>
    <name evidence="8" type="ORF">JHK62_05005</name>
</gene>
<keyword evidence="7" id="KW-0175">Coiled coil</keyword>
<evidence type="ECO:0000313" key="8">
    <source>
        <dbReference type="EMBL" id="MBJ8326027.1"/>
    </source>
</evidence>
<evidence type="ECO:0000256" key="4">
    <source>
        <dbReference type="ARBA" id="ARBA00022833"/>
    </source>
</evidence>
<comment type="similarity">
    <text evidence="6">Belongs to the YabA family.</text>
</comment>
<feature type="coiled-coil region" evidence="7">
    <location>
        <begin position="24"/>
        <end position="58"/>
    </location>
</feature>
<feature type="binding site" evidence="6">
    <location>
        <position position="80"/>
    </location>
    <ligand>
        <name>Zn(2+)</name>
        <dbReference type="ChEBI" id="CHEBI:29105"/>
    </ligand>
</feature>
<sequence length="106" mass="12566">MDKKNLLEHFDEISQDLLLSIAEVEALKKSVKEMAEENARLRLENHQLKEQIEHSKVRASETISKKSRNHLEKIYDEGFHVCNTFYGQHREDNADCVFCMELLYRE</sequence>
<comment type="caution">
    <text evidence="8">The sequence shown here is derived from an EMBL/GenBank/DDBJ whole genome shotgun (WGS) entry which is preliminary data.</text>
</comment>